<dbReference type="GO" id="GO:0051607">
    <property type="term" value="P:defense response to virus"/>
    <property type="evidence" value="ECO:0007669"/>
    <property type="project" value="UniProtKB-KW"/>
</dbReference>
<feature type="transmembrane region" description="Helical" evidence="8">
    <location>
        <begin position="25"/>
        <end position="43"/>
    </location>
</feature>
<evidence type="ECO:0000256" key="8">
    <source>
        <dbReference type="SAM" id="Phobius"/>
    </source>
</evidence>
<evidence type="ECO:0000313" key="11">
    <source>
        <dbReference type="Proteomes" id="UP000006296"/>
    </source>
</evidence>
<keyword evidence="4" id="KW-0547">Nucleotide-binding</keyword>
<dbReference type="EMBL" id="CP003844">
    <property type="protein sequence ID" value="AFT74244.1"/>
    <property type="molecule type" value="Genomic_DNA"/>
</dbReference>
<keyword evidence="5 8" id="KW-1133">Transmembrane helix</keyword>
<sequence length="172" mass="19559">MVIDTLKDTLARVNDWIKFGEAKNAANIAFCSAGTFMFIRMLVSNSEINLVFASYAVFSIILLSISFLISLLSFVPKLKAPWVSMGNREEKDNLLYFGDAHKYSATQYLSKLYLGRPHNSENYELEEAYAQQIVVNSKIAYIKFKQFDIAIWFTISAIITPLGALFISKMRE</sequence>
<keyword evidence="6" id="KW-0051">Antiviral defense</keyword>
<name>A0AB32ZXK3_ALTME</name>
<evidence type="ECO:0000256" key="4">
    <source>
        <dbReference type="ARBA" id="ARBA00022741"/>
    </source>
</evidence>
<evidence type="ECO:0000256" key="5">
    <source>
        <dbReference type="ARBA" id="ARBA00022989"/>
    </source>
</evidence>
<evidence type="ECO:0000256" key="2">
    <source>
        <dbReference type="ARBA" id="ARBA00022475"/>
    </source>
</evidence>
<keyword evidence="2" id="KW-1003">Cell membrane</keyword>
<feature type="domain" description="Pycsar effector protein" evidence="9">
    <location>
        <begin position="6"/>
        <end position="166"/>
    </location>
</feature>
<evidence type="ECO:0000256" key="1">
    <source>
        <dbReference type="ARBA" id="ARBA00004236"/>
    </source>
</evidence>
<accession>A0AB32ZXK3</accession>
<evidence type="ECO:0000256" key="7">
    <source>
        <dbReference type="ARBA" id="ARBA00023136"/>
    </source>
</evidence>
<evidence type="ECO:0000256" key="6">
    <source>
        <dbReference type="ARBA" id="ARBA00023118"/>
    </source>
</evidence>
<dbReference type="KEGG" id="amg:AMEC673_07750"/>
<protein>
    <recommendedName>
        <fullName evidence="9">Pycsar effector protein domain-containing protein</fullName>
    </recommendedName>
</protein>
<comment type="subcellular location">
    <subcellularLocation>
        <location evidence="1">Cell membrane</location>
    </subcellularLocation>
</comment>
<dbReference type="Proteomes" id="UP000006296">
    <property type="component" value="Chromosome"/>
</dbReference>
<evidence type="ECO:0000256" key="3">
    <source>
        <dbReference type="ARBA" id="ARBA00022692"/>
    </source>
</evidence>
<dbReference type="InterPro" id="IPR043760">
    <property type="entry name" value="PycTM_dom"/>
</dbReference>
<organism evidence="10 11">
    <name type="scientific">Alteromonas macleodii (strain English Channel 673)</name>
    <dbReference type="NCBI Taxonomy" id="1004788"/>
    <lineage>
        <taxon>Bacteria</taxon>
        <taxon>Pseudomonadati</taxon>
        <taxon>Pseudomonadota</taxon>
        <taxon>Gammaproteobacteria</taxon>
        <taxon>Alteromonadales</taxon>
        <taxon>Alteromonadaceae</taxon>
        <taxon>Alteromonas/Salinimonas group</taxon>
        <taxon>Alteromonas</taxon>
    </lineage>
</organism>
<keyword evidence="3 8" id="KW-0812">Transmembrane</keyword>
<dbReference type="GO" id="GO:0000166">
    <property type="term" value="F:nucleotide binding"/>
    <property type="evidence" value="ECO:0007669"/>
    <property type="project" value="UniProtKB-KW"/>
</dbReference>
<feature type="transmembrane region" description="Helical" evidence="8">
    <location>
        <begin position="50"/>
        <end position="75"/>
    </location>
</feature>
<dbReference type="RefSeq" id="WP_014976282.1">
    <property type="nucleotide sequence ID" value="NC_018678.1"/>
</dbReference>
<dbReference type="Pfam" id="PF18967">
    <property type="entry name" value="PycTM"/>
    <property type="match status" value="1"/>
</dbReference>
<reference evidence="11" key="1">
    <citation type="journal article" date="2012" name="Sci. Rep.">
        <title>Genomes of surface isolates of Alteromonas macleodii: the life of a widespread marine opportunistic copiotroph.</title>
        <authorList>
            <person name="Lopez-Perez M."/>
            <person name="Gonzaga A."/>
            <person name="Martin-Cuadrado A.B."/>
            <person name="Onyshchenko O."/>
            <person name="Ghavidel A."/>
            <person name="Ghai R."/>
            <person name="Rodriguez-Valera F."/>
        </authorList>
    </citation>
    <scope>NUCLEOTIDE SEQUENCE [LARGE SCALE GENOMIC DNA]</scope>
    <source>
        <strain evidence="11">English Channel 673</strain>
    </source>
</reference>
<gene>
    <name evidence="10" type="ordered locus">AMEC673_07750</name>
</gene>
<evidence type="ECO:0000259" key="9">
    <source>
        <dbReference type="Pfam" id="PF18967"/>
    </source>
</evidence>
<feature type="transmembrane region" description="Helical" evidence="8">
    <location>
        <begin position="149"/>
        <end position="167"/>
    </location>
</feature>
<keyword evidence="7 8" id="KW-0472">Membrane</keyword>
<evidence type="ECO:0000313" key="10">
    <source>
        <dbReference type="EMBL" id="AFT74244.1"/>
    </source>
</evidence>
<dbReference type="AlphaFoldDB" id="A0AB32ZXK3"/>
<dbReference type="GO" id="GO:0005886">
    <property type="term" value="C:plasma membrane"/>
    <property type="evidence" value="ECO:0007669"/>
    <property type="project" value="UniProtKB-SubCell"/>
</dbReference>
<proteinExistence type="predicted"/>